<dbReference type="InterPro" id="IPR003593">
    <property type="entry name" value="AAA+_ATPase"/>
</dbReference>
<dbReference type="GO" id="GO:0016301">
    <property type="term" value="F:kinase activity"/>
    <property type="evidence" value="ECO:0007669"/>
    <property type="project" value="UniProtKB-KW"/>
</dbReference>
<feature type="domain" description="AAA+ ATPase" evidence="1">
    <location>
        <begin position="18"/>
        <end position="211"/>
    </location>
</feature>
<comment type="caution">
    <text evidence="2">The sequence shown here is derived from an EMBL/GenBank/DDBJ whole genome shotgun (WGS) entry which is preliminary data.</text>
</comment>
<keyword evidence="2" id="KW-0418">Kinase</keyword>
<dbReference type="SUPFAM" id="SSF52540">
    <property type="entry name" value="P-loop containing nucleoside triphosphate hydrolases"/>
    <property type="match status" value="1"/>
</dbReference>
<keyword evidence="2" id="KW-0808">Transferase</keyword>
<evidence type="ECO:0000313" key="2">
    <source>
        <dbReference type="EMBL" id="GGQ68562.1"/>
    </source>
</evidence>
<keyword evidence="3" id="KW-1185">Reference proteome</keyword>
<dbReference type="AlphaFoldDB" id="A0A918EUS9"/>
<dbReference type="Gene3D" id="3.40.50.300">
    <property type="entry name" value="P-loop containing nucleotide triphosphate hydrolases"/>
    <property type="match status" value="2"/>
</dbReference>
<name>A0A918EUS9_9ACTN</name>
<reference evidence="2" key="1">
    <citation type="journal article" date="2014" name="Int. J. Syst. Evol. Microbiol.">
        <title>Complete genome sequence of Corynebacterium casei LMG S-19264T (=DSM 44701T), isolated from a smear-ripened cheese.</title>
        <authorList>
            <consortium name="US DOE Joint Genome Institute (JGI-PGF)"/>
            <person name="Walter F."/>
            <person name="Albersmeier A."/>
            <person name="Kalinowski J."/>
            <person name="Ruckert C."/>
        </authorList>
    </citation>
    <scope>NUCLEOTIDE SEQUENCE</scope>
    <source>
        <strain evidence="2">JCM 3131</strain>
    </source>
</reference>
<protein>
    <submittedName>
        <fullName evidence="2">Nucleoside/nucleotide kinase family protein</fullName>
    </submittedName>
</protein>
<dbReference type="PANTHER" id="PTHR10285">
    <property type="entry name" value="URIDINE KINASE"/>
    <property type="match status" value="1"/>
</dbReference>
<organism evidence="2 3">
    <name type="scientific">Streptomyces ruber</name>
    <dbReference type="NCBI Taxonomy" id="83378"/>
    <lineage>
        <taxon>Bacteria</taxon>
        <taxon>Bacillati</taxon>
        <taxon>Actinomycetota</taxon>
        <taxon>Actinomycetes</taxon>
        <taxon>Kitasatosporales</taxon>
        <taxon>Streptomycetaceae</taxon>
        <taxon>Streptomyces</taxon>
    </lineage>
</organism>
<dbReference type="NCBIfam" id="NF006743">
    <property type="entry name" value="PRK09270.1-2"/>
    <property type="match status" value="1"/>
</dbReference>
<dbReference type="EMBL" id="BMQK01000010">
    <property type="protein sequence ID" value="GGQ68562.1"/>
    <property type="molecule type" value="Genomic_DNA"/>
</dbReference>
<reference evidence="2" key="2">
    <citation type="submission" date="2020-09" db="EMBL/GenBank/DDBJ databases">
        <authorList>
            <person name="Sun Q."/>
            <person name="Ohkuma M."/>
        </authorList>
    </citation>
    <scope>NUCLEOTIDE SEQUENCE</scope>
    <source>
        <strain evidence="2">JCM 3131</strain>
    </source>
</reference>
<dbReference type="GO" id="GO:0005524">
    <property type="term" value="F:ATP binding"/>
    <property type="evidence" value="ECO:0007669"/>
    <property type="project" value="InterPro"/>
</dbReference>
<dbReference type="InterPro" id="IPR006083">
    <property type="entry name" value="PRK/URK"/>
</dbReference>
<dbReference type="SMART" id="SM00382">
    <property type="entry name" value="AAA"/>
    <property type="match status" value="1"/>
</dbReference>
<evidence type="ECO:0000313" key="3">
    <source>
        <dbReference type="Proteomes" id="UP000620156"/>
    </source>
</evidence>
<proteinExistence type="predicted"/>
<dbReference type="Pfam" id="PF00485">
    <property type="entry name" value="PRK"/>
    <property type="match status" value="1"/>
</dbReference>
<sequence>MTPQELLTRAEALAATGERHILGIAGPPGAGKTTLARHLVDALGPGRAVLVPMDGFHLADVELARLGRADRKGAPDTFDAHGYTALLRRLRDPGPDGPHTVYAPGFDRTLEQPLAGAVPVPPDVPLVITEGNYLLLDEPAWRPVRPLLDACWWVELDPDERVRRLVARHELFGKSPEHARAFVLGSDEANARRVAAGAGRADLVVRFAPGEAPVPGAAEVGP</sequence>
<evidence type="ECO:0000259" key="1">
    <source>
        <dbReference type="SMART" id="SM00382"/>
    </source>
</evidence>
<dbReference type="InterPro" id="IPR027417">
    <property type="entry name" value="P-loop_NTPase"/>
</dbReference>
<dbReference type="Proteomes" id="UP000620156">
    <property type="component" value="Unassembled WGS sequence"/>
</dbReference>
<accession>A0A918EUS9</accession>
<gene>
    <name evidence="2" type="ORF">GCM10010145_42790</name>
</gene>